<dbReference type="InterPro" id="IPR011333">
    <property type="entry name" value="SKP1/BTB/POZ_sf"/>
</dbReference>
<evidence type="ECO:0000256" key="1">
    <source>
        <dbReference type="ARBA" id="ARBA00004906"/>
    </source>
</evidence>
<evidence type="ECO:0000313" key="8">
    <source>
        <dbReference type="Proteomes" id="UP000886520"/>
    </source>
</evidence>
<keyword evidence="8" id="KW-1185">Reference proteome</keyword>
<dbReference type="InterPro" id="IPR016073">
    <property type="entry name" value="Skp1_comp_POZ"/>
</dbReference>
<sequence length="248" mass="28511">MGRVGFEPTIYHIPSTNVCVCVCERERERERGREKMADSEKKMAVLRSSDGLIFEVELEAITLQSQVMRNMADDMQEGREFMAGRMDVPISHASADVLAKVVEYCVHQAPVRLPQPAPVNEEDDNKAAGFAGRKRARSAPPPILSEEEKARRKKELQEQWDEEFLAELAHKRLQELMLAANHLAMPGLLRLVCKEIGRRLPRMSLEELRGFFNLEKVYTPEQEAELKRDHEWAFRPLPGHPYISPRPR</sequence>
<dbReference type="InterPro" id="IPR016072">
    <property type="entry name" value="Skp1_comp_dimer"/>
</dbReference>
<dbReference type="Gene3D" id="3.30.710.10">
    <property type="entry name" value="Potassium Channel Kv1.1, Chain A"/>
    <property type="match status" value="1"/>
</dbReference>
<evidence type="ECO:0000313" key="7">
    <source>
        <dbReference type="EMBL" id="KAI5079153.1"/>
    </source>
</evidence>
<evidence type="ECO:0008006" key="9">
    <source>
        <dbReference type="Google" id="ProtNLM"/>
    </source>
</evidence>
<comment type="similarity">
    <text evidence="2">Belongs to the SKP1 family.</text>
</comment>
<dbReference type="Pfam" id="PF01466">
    <property type="entry name" value="Skp1"/>
    <property type="match status" value="1"/>
</dbReference>
<feature type="domain" description="SKP1 component POZ" evidence="6">
    <location>
        <begin position="43"/>
        <end position="107"/>
    </location>
</feature>
<organism evidence="7 8">
    <name type="scientific">Adiantum capillus-veneris</name>
    <name type="common">Maidenhair fern</name>
    <dbReference type="NCBI Taxonomy" id="13818"/>
    <lineage>
        <taxon>Eukaryota</taxon>
        <taxon>Viridiplantae</taxon>
        <taxon>Streptophyta</taxon>
        <taxon>Embryophyta</taxon>
        <taxon>Tracheophyta</taxon>
        <taxon>Polypodiopsida</taxon>
        <taxon>Polypodiidae</taxon>
        <taxon>Polypodiales</taxon>
        <taxon>Pteridineae</taxon>
        <taxon>Pteridaceae</taxon>
        <taxon>Vittarioideae</taxon>
        <taxon>Adiantum</taxon>
    </lineage>
</organism>
<dbReference type="GO" id="GO:0009867">
    <property type="term" value="P:jasmonic acid mediated signaling pathway"/>
    <property type="evidence" value="ECO:0007669"/>
    <property type="project" value="UniProtKB-ARBA"/>
</dbReference>
<dbReference type="Pfam" id="PF03931">
    <property type="entry name" value="Skp1_POZ"/>
    <property type="match status" value="1"/>
</dbReference>
<comment type="pathway">
    <text evidence="1">Protein modification; protein ubiquitination.</text>
</comment>
<evidence type="ECO:0000256" key="2">
    <source>
        <dbReference type="ARBA" id="ARBA00009993"/>
    </source>
</evidence>
<dbReference type="AlphaFoldDB" id="A0A9D4V3U3"/>
<dbReference type="InterPro" id="IPR036296">
    <property type="entry name" value="SKP1-like_dim_sf"/>
</dbReference>
<dbReference type="SMART" id="SM00512">
    <property type="entry name" value="Skp1"/>
    <property type="match status" value="1"/>
</dbReference>
<dbReference type="SUPFAM" id="SSF54695">
    <property type="entry name" value="POZ domain"/>
    <property type="match status" value="1"/>
</dbReference>
<name>A0A9D4V3U3_ADICA</name>
<dbReference type="SUPFAM" id="SSF81382">
    <property type="entry name" value="Skp1 dimerisation domain-like"/>
    <property type="match status" value="1"/>
</dbReference>
<feature type="domain" description="SKP1 component dimerisation" evidence="5">
    <location>
        <begin position="186"/>
        <end position="233"/>
    </location>
</feature>
<dbReference type="OrthoDB" id="2342932at2759"/>
<comment type="caution">
    <text evidence="7">The sequence shown here is derived from an EMBL/GenBank/DDBJ whole genome shotgun (WGS) entry which is preliminary data.</text>
</comment>
<keyword evidence="3" id="KW-0833">Ubl conjugation pathway</keyword>
<proteinExistence type="inferred from homology"/>
<accession>A0A9D4V3U3</accession>
<dbReference type="EMBL" id="JABFUD020000006">
    <property type="protein sequence ID" value="KAI5079153.1"/>
    <property type="molecule type" value="Genomic_DNA"/>
</dbReference>
<dbReference type="PANTHER" id="PTHR11165">
    <property type="entry name" value="SKP1"/>
    <property type="match status" value="1"/>
</dbReference>
<feature type="region of interest" description="Disordered" evidence="4">
    <location>
        <begin position="131"/>
        <end position="152"/>
    </location>
</feature>
<evidence type="ECO:0000256" key="3">
    <source>
        <dbReference type="ARBA" id="ARBA00022786"/>
    </source>
</evidence>
<gene>
    <name evidence="7" type="ORF">GOP47_0006824</name>
</gene>
<reference evidence="7" key="1">
    <citation type="submission" date="2021-01" db="EMBL/GenBank/DDBJ databases">
        <title>Adiantum capillus-veneris genome.</title>
        <authorList>
            <person name="Fang Y."/>
            <person name="Liao Q."/>
        </authorList>
    </citation>
    <scope>NUCLEOTIDE SEQUENCE</scope>
    <source>
        <strain evidence="7">H3</strain>
        <tissue evidence="7">Leaf</tissue>
    </source>
</reference>
<dbReference type="Proteomes" id="UP000886520">
    <property type="component" value="Chromosome 6"/>
</dbReference>
<evidence type="ECO:0000256" key="4">
    <source>
        <dbReference type="SAM" id="MobiDB-lite"/>
    </source>
</evidence>
<protein>
    <recommendedName>
        <fullName evidence="9">SKP1-like protein</fullName>
    </recommendedName>
</protein>
<evidence type="ECO:0000259" key="5">
    <source>
        <dbReference type="Pfam" id="PF01466"/>
    </source>
</evidence>
<dbReference type="InterPro" id="IPR016897">
    <property type="entry name" value="SKP1"/>
</dbReference>
<dbReference type="GO" id="GO:0006511">
    <property type="term" value="P:ubiquitin-dependent protein catabolic process"/>
    <property type="evidence" value="ECO:0007669"/>
    <property type="project" value="InterPro"/>
</dbReference>
<evidence type="ECO:0000259" key="6">
    <source>
        <dbReference type="Pfam" id="PF03931"/>
    </source>
</evidence>
<dbReference type="InterPro" id="IPR001232">
    <property type="entry name" value="SKP1-like"/>
</dbReference>